<protein>
    <submittedName>
        <fullName evidence="1">Uncharacterized protein</fullName>
    </submittedName>
</protein>
<accession>A0A6G0S3N7</accession>
<proteinExistence type="predicted"/>
<evidence type="ECO:0000313" key="1">
    <source>
        <dbReference type="EMBL" id="KAE9347869.1"/>
    </source>
</evidence>
<organism evidence="1 2">
    <name type="scientific">Phytophthora fragariae</name>
    <dbReference type="NCBI Taxonomy" id="53985"/>
    <lineage>
        <taxon>Eukaryota</taxon>
        <taxon>Sar</taxon>
        <taxon>Stramenopiles</taxon>
        <taxon>Oomycota</taxon>
        <taxon>Peronosporomycetes</taxon>
        <taxon>Peronosporales</taxon>
        <taxon>Peronosporaceae</taxon>
        <taxon>Phytophthora</taxon>
    </lineage>
</organism>
<reference evidence="1 2" key="1">
    <citation type="submission" date="2018-09" db="EMBL/GenBank/DDBJ databases">
        <title>Genomic investigation of the strawberry pathogen Phytophthora fragariae indicates pathogenicity is determined by transcriptional variation in three key races.</title>
        <authorList>
            <person name="Adams T.M."/>
            <person name="Armitage A.D."/>
            <person name="Sobczyk M.K."/>
            <person name="Bates H.J."/>
            <person name="Dunwell J.M."/>
            <person name="Nellist C.F."/>
            <person name="Harrison R.J."/>
        </authorList>
    </citation>
    <scope>NUCLEOTIDE SEQUENCE [LARGE SCALE GENOMIC DNA]</scope>
    <source>
        <strain evidence="1 2">NOV-77</strain>
    </source>
</reference>
<gene>
    <name evidence="1" type="ORF">PF008_g7624</name>
</gene>
<comment type="caution">
    <text evidence="1">The sequence shown here is derived from an EMBL/GenBank/DDBJ whole genome shotgun (WGS) entry which is preliminary data.</text>
</comment>
<name>A0A6G0S3N7_9STRA</name>
<dbReference type="Proteomes" id="UP000486351">
    <property type="component" value="Unassembled WGS sequence"/>
</dbReference>
<evidence type="ECO:0000313" key="2">
    <source>
        <dbReference type="Proteomes" id="UP000486351"/>
    </source>
</evidence>
<sequence length="53" mass="6030">MLCPLSLLLCSRCAQNLTARCERAYNSKSLTGFKVYFNQDYSLFCRIQNNSSG</sequence>
<dbReference type="EMBL" id="QXFY01000326">
    <property type="protein sequence ID" value="KAE9347869.1"/>
    <property type="molecule type" value="Genomic_DNA"/>
</dbReference>
<dbReference type="AlphaFoldDB" id="A0A6G0S3N7"/>